<feature type="transmembrane region" description="Helical" evidence="1">
    <location>
        <begin position="12"/>
        <end position="41"/>
    </location>
</feature>
<evidence type="ECO:0000313" key="2">
    <source>
        <dbReference type="EMBL" id="CAL1271142.1"/>
    </source>
</evidence>
<feature type="transmembrane region" description="Helical" evidence="1">
    <location>
        <begin position="353"/>
        <end position="371"/>
    </location>
</feature>
<sequence>MAKGPVPDQGWSWVVAFACCFSSLILAGIFRTSGVLFVAFISTFGVSREEASWPMVVCISVLNLAGPFCGILGQKIGARPVVIIGAVIATIGISTCYLTTSLGIITVLFGGVFGVGYGFMNTVMPCILNAYFLNLRTLANGIANSGSCIGSIVLPVIFEHFISTYGLSGCFLLTGGIVLHIAIAGSLMRDPPWVHKKISSPVEGNCHYSMTEYRTPKSTTKDVLALEDPERNGSSDSNNEAVPCISADNTEQTSQLNRRNSISDNALNISPDCSILDNNLDGSSQPCVEEAAIPENSGQKEKSFINKKFQQVCLHCKFLPSLCKSETTSSSIVSSFLTVLTCPMFQVTAITDVIFYFLYHMYVVIIVDYALDRGVQDANTKYILFAFSIADLFGRLCFGWITDRKMLSRSRFVMIGMALIGVTFFTFPFANGYWSLIAVSSCYGLLLGCTMVMFPILLVEFCGIELHTVSYGCMCFMNGFASFGRPLLIGYFRDHVGSYSKMFYVLGGISLFSSTLWLLEKPLERRNQGQAIIGNCKTSSVDVKQDILQIRTPVQT</sequence>
<keyword evidence="1" id="KW-0472">Membrane</keyword>
<name>A0AAV1ZHD5_9ARAC</name>
<reference evidence="2 3" key="1">
    <citation type="submission" date="2024-04" db="EMBL/GenBank/DDBJ databases">
        <authorList>
            <person name="Rising A."/>
            <person name="Reimegard J."/>
            <person name="Sonavane S."/>
            <person name="Akerstrom W."/>
            <person name="Nylinder S."/>
            <person name="Hedman E."/>
            <person name="Kallberg Y."/>
        </authorList>
    </citation>
    <scope>NUCLEOTIDE SEQUENCE [LARGE SCALE GENOMIC DNA]</scope>
</reference>
<keyword evidence="1" id="KW-0812">Transmembrane</keyword>
<feature type="transmembrane region" description="Helical" evidence="1">
    <location>
        <begin position="498"/>
        <end position="519"/>
    </location>
</feature>
<evidence type="ECO:0008006" key="4">
    <source>
        <dbReference type="Google" id="ProtNLM"/>
    </source>
</evidence>
<feature type="transmembrane region" description="Helical" evidence="1">
    <location>
        <begin position="138"/>
        <end position="158"/>
    </location>
</feature>
<proteinExistence type="predicted"/>
<dbReference type="SUPFAM" id="SSF103473">
    <property type="entry name" value="MFS general substrate transporter"/>
    <property type="match status" value="1"/>
</dbReference>
<feature type="transmembrane region" description="Helical" evidence="1">
    <location>
        <begin position="471"/>
        <end position="492"/>
    </location>
</feature>
<gene>
    <name evidence="2" type="ORF">LARSCL_LOCUS5671</name>
</gene>
<dbReference type="GO" id="GO:0008028">
    <property type="term" value="F:monocarboxylic acid transmembrane transporter activity"/>
    <property type="evidence" value="ECO:0007669"/>
    <property type="project" value="TreeGrafter"/>
</dbReference>
<dbReference type="Proteomes" id="UP001497382">
    <property type="component" value="Unassembled WGS sequence"/>
</dbReference>
<evidence type="ECO:0000256" key="1">
    <source>
        <dbReference type="SAM" id="Phobius"/>
    </source>
</evidence>
<accession>A0AAV1ZHD5</accession>
<feature type="transmembrane region" description="Helical" evidence="1">
    <location>
        <begin position="106"/>
        <end position="131"/>
    </location>
</feature>
<feature type="transmembrane region" description="Helical" evidence="1">
    <location>
        <begin position="80"/>
        <end position="100"/>
    </location>
</feature>
<dbReference type="Gene3D" id="1.20.1250.20">
    <property type="entry name" value="MFS general substrate transporter like domains"/>
    <property type="match status" value="2"/>
</dbReference>
<keyword evidence="3" id="KW-1185">Reference proteome</keyword>
<feature type="transmembrane region" description="Helical" evidence="1">
    <location>
        <begin position="53"/>
        <end position="73"/>
    </location>
</feature>
<feature type="transmembrane region" description="Helical" evidence="1">
    <location>
        <begin position="383"/>
        <end position="401"/>
    </location>
</feature>
<dbReference type="InterPro" id="IPR011701">
    <property type="entry name" value="MFS"/>
</dbReference>
<dbReference type="AlphaFoldDB" id="A0AAV1ZHD5"/>
<dbReference type="InterPro" id="IPR050327">
    <property type="entry name" value="Proton-linked_MCT"/>
</dbReference>
<keyword evidence="1" id="KW-1133">Transmembrane helix</keyword>
<dbReference type="PROSITE" id="PS51257">
    <property type="entry name" value="PROKAR_LIPOPROTEIN"/>
    <property type="match status" value="1"/>
</dbReference>
<feature type="transmembrane region" description="Helical" evidence="1">
    <location>
        <begin position="413"/>
        <end position="430"/>
    </location>
</feature>
<comment type="caution">
    <text evidence="2">The sequence shown here is derived from an EMBL/GenBank/DDBJ whole genome shotgun (WGS) entry which is preliminary data.</text>
</comment>
<feature type="transmembrane region" description="Helical" evidence="1">
    <location>
        <begin position="436"/>
        <end position="459"/>
    </location>
</feature>
<organism evidence="2 3">
    <name type="scientific">Larinioides sclopetarius</name>
    <dbReference type="NCBI Taxonomy" id="280406"/>
    <lineage>
        <taxon>Eukaryota</taxon>
        <taxon>Metazoa</taxon>
        <taxon>Ecdysozoa</taxon>
        <taxon>Arthropoda</taxon>
        <taxon>Chelicerata</taxon>
        <taxon>Arachnida</taxon>
        <taxon>Araneae</taxon>
        <taxon>Araneomorphae</taxon>
        <taxon>Entelegynae</taxon>
        <taxon>Araneoidea</taxon>
        <taxon>Araneidae</taxon>
        <taxon>Larinioides</taxon>
    </lineage>
</organism>
<dbReference type="InterPro" id="IPR036259">
    <property type="entry name" value="MFS_trans_sf"/>
</dbReference>
<dbReference type="EMBL" id="CAXIEN010000053">
    <property type="protein sequence ID" value="CAL1271142.1"/>
    <property type="molecule type" value="Genomic_DNA"/>
</dbReference>
<protein>
    <recommendedName>
        <fullName evidence="4">Monocarboxylate transporter</fullName>
    </recommendedName>
</protein>
<dbReference type="PANTHER" id="PTHR11360:SF303">
    <property type="entry name" value="MAJOR FACILITATOR SUPERFAMILY (MFS) PROFILE DOMAIN-CONTAINING PROTEIN"/>
    <property type="match status" value="1"/>
</dbReference>
<evidence type="ECO:0000313" key="3">
    <source>
        <dbReference type="Proteomes" id="UP001497382"/>
    </source>
</evidence>
<feature type="transmembrane region" description="Helical" evidence="1">
    <location>
        <begin position="164"/>
        <end position="187"/>
    </location>
</feature>
<dbReference type="Pfam" id="PF07690">
    <property type="entry name" value="MFS_1"/>
    <property type="match status" value="2"/>
</dbReference>
<dbReference type="PANTHER" id="PTHR11360">
    <property type="entry name" value="MONOCARBOXYLATE TRANSPORTER"/>
    <property type="match status" value="1"/>
</dbReference>